<reference evidence="2 3" key="1">
    <citation type="submission" date="2024-01" db="EMBL/GenBank/DDBJ databases">
        <title>Genome assemblies of Stephania.</title>
        <authorList>
            <person name="Yang L."/>
        </authorList>
    </citation>
    <scope>NUCLEOTIDE SEQUENCE [LARGE SCALE GENOMIC DNA]</scope>
    <source>
        <strain evidence="2">JXDWG</strain>
        <tissue evidence="2">Leaf</tissue>
    </source>
</reference>
<evidence type="ECO:0000313" key="2">
    <source>
        <dbReference type="EMBL" id="KAK9126134.1"/>
    </source>
</evidence>
<dbReference type="EMBL" id="JBBNAG010000006">
    <property type="protein sequence ID" value="KAK9126134.1"/>
    <property type="molecule type" value="Genomic_DNA"/>
</dbReference>
<comment type="caution">
    <text evidence="2">The sequence shown here is derived from an EMBL/GenBank/DDBJ whole genome shotgun (WGS) entry which is preliminary data.</text>
</comment>
<accession>A0AAP0J2A1</accession>
<protein>
    <submittedName>
        <fullName evidence="2">Uncharacterized protein</fullName>
    </submittedName>
</protein>
<feature type="compositionally biased region" description="Basic and acidic residues" evidence="1">
    <location>
        <begin position="9"/>
        <end position="38"/>
    </location>
</feature>
<sequence length="114" mass="12660">MGESTNTCLEDHPTPAGDEKKSHGFNEDMGDSKRDQPFFDRVIDTEEIESNNRSYEASTTYSSSCLLSCCGATDEGSMVEDEEINALLGFYDPVTPPHIYEEFIYTSIIVLLCG</sequence>
<feature type="region of interest" description="Disordered" evidence="1">
    <location>
        <begin position="1"/>
        <end position="38"/>
    </location>
</feature>
<organism evidence="2 3">
    <name type="scientific">Stephania cephalantha</name>
    <dbReference type="NCBI Taxonomy" id="152367"/>
    <lineage>
        <taxon>Eukaryota</taxon>
        <taxon>Viridiplantae</taxon>
        <taxon>Streptophyta</taxon>
        <taxon>Embryophyta</taxon>
        <taxon>Tracheophyta</taxon>
        <taxon>Spermatophyta</taxon>
        <taxon>Magnoliopsida</taxon>
        <taxon>Ranunculales</taxon>
        <taxon>Menispermaceae</taxon>
        <taxon>Menispermoideae</taxon>
        <taxon>Cissampelideae</taxon>
        <taxon>Stephania</taxon>
    </lineage>
</organism>
<gene>
    <name evidence="2" type="ORF">Scep_014980</name>
</gene>
<evidence type="ECO:0000256" key="1">
    <source>
        <dbReference type="SAM" id="MobiDB-lite"/>
    </source>
</evidence>
<keyword evidence="3" id="KW-1185">Reference proteome</keyword>
<name>A0AAP0J2A1_9MAGN</name>
<dbReference type="AlphaFoldDB" id="A0AAP0J2A1"/>
<proteinExistence type="predicted"/>
<evidence type="ECO:0000313" key="3">
    <source>
        <dbReference type="Proteomes" id="UP001419268"/>
    </source>
</evidence>
<dbReference type="Proteomes" id="UP001419268">
    <property type="component" value="Unassembled WGS sequence"/>
</dbReference>